<protein>
    <submittedName>
        <fullName evidence="1">Uncharacterized protein</fullName>
    </submittedName>
</protein>
<sequence length="100" mass="11270">MARISPFITTDELKDSSEMAIVFSCHQQRRFWCINPDAMEMFKMPWFLDSCAKNDEVALYTIAAFLSSGLFKPTRHCGEIMAITMNPELAGGQSLSRGMP</sequence>
<gene>
    <name evidence="1" type="ORF">RF11_06559</name>
</gene>
<proteinExistence type="predicted"/>
<comment type="caution">
    <text evidence="1">The sequence shown here is derived from an EMBL/GenBank/DDBJ whole genome shotgun (WGS) entry which is preliminary data.</text>
</comment>
<accession>A0A0C2JEV0</accession>
<keyword evidence="2" id="KW-1185">Reference proteome</keyword>
<dbReference type="EMBL" id="JWZT01003095">
    <property type="protein sequence ID" value="KII67758.1"/>
    <property type="molecule type" value="Genomic_DNA"/>
</dbReference>
<dbReference type="Proteomes" id="UP000031668">
    <property type="component" value="Unassembled WGS sequence"/>
</dbReference>
<evidence type="ECO:0000313" key="2">
    <source>
        <dbReference type="Proteomes" id="UP000031668"/>
    </source>
</evidence>
<name>A0A0C2JEV0_THEKT</name>
<reference evidence="1 2" key="1">
    <citation type="journal article" date="2014" name="Genome Biol. Evol.">
        <title>The genome of the myxosporean Thelohanellus kitauei shows adaptations to nutrient acquisition within its fish host.</title>
        <authorList>
            <person name="Yang Y."/>
            <person name="Xiong J."/>
            <person name="Zhou Z."/>
            <person name="Huo F."/>
            <person name="Miao W."/>
            <person name="Ran C."/>
            <person name="Liu Y."/>
            <person name="Zhang J."/>
            <person name="Feng J."/>
            <person name="Wang M."/>
            <person name="Wang M."/>
            <person name="Wang L."/>
            <person name="Yao B."/>
        </authorList>
    </citation>
    <scope>NUCLEOTIDE SEQUENCE [LARGE SCALE GENOMIC DNA]</scope>
    <source>
        <strain evidence="1">Wuqing</strain>
    </source>
</reference>
<organism evidence="1 2">
    <name type="scientific">Thelohanellus kitauei</name>
    <name type="common">Myxosporean</name>
    <dbReference type="NCBI Taxonomy" id="669202"/>
    <lineage>
        <taxon>Eukaryota</taxon>
        <taxon>Metazoa</taxon>
        <taxon>Cnidaria</taxon>
        <taxon>Myxozoa</taxon>
        <taxon>Myxosporea</taxon>
        <taxon>Bivalvulida</taxon>
        <taxon>Platysporina</taxon>
        <taxon>Myxobolidae</taxon>
        <taxon>Thelohanellus</taxon>
    </lineage>
</organism>
<dbReference type="AlphaFoldDB" id="A0A0C2JEV0"/>
<evidence type="ECO:0000313" key="1">
    <source>
        <dbReference type="EMBL" id="KII67758.1"/>
    </source>
</evidence>